<dbReference type="PANTHER" id="PTHR13213">
    <property type="entry name" value="MYB-BINDING PROTEIN 1A FAMILY MEMBER"/>
    <property type="match status" value="1"/>
</dbReference>
<feature type="compositionally biased region" description="Acidic residues" evidence="5">
    <location>
        <begin position="662"/>
        <end position="711"/>
    </location>
</feature>
<feature type="compositionally biased region" description="Polar residues" evidence="5">
    <location>
        <begin position="1084"/>
        <end position="1096"/>
    </location>
</feature>
<feature type="region of interest" description="Disordered" evidence="5">
    <location>
        <begin position="662"/>
        <end position="712"/>
    </location>
</feature>
<evidence type="ECO:0000256" key="5">
    <source>
        <dbReference type="SAM" id="MobiDB-lite"/>
    </source>
</evidence>
<keyword evidence="7" id="KW-1185">Reference proteome</keyword>
<dbReference type="EMBL" id="JAXCGZ010000062">
    <property type="protein sequence ID" value="KAK7086868.1"/>
    <property type="molecule type" value="Genomic_DNA"/>
</dbReference>
<dbReference type="InterPro" id="IPR016024">
    <property type="entry name" value="ARM-type_fold"/>
</dbReference>
<evidence type="ECO:0008006" key="8">
    <source>
        <dbReference type="Google" id="ProtNLM"/>
    </source>
</evidence>
<reference evidence="6 7" key="1">
    <citation type="submission" date="2023-11" db="EMBL/GenBank/DDBJ databases">
        <title>Halocaridina rubra genome assembly.</title>
        <authorList>
            <person name="Smith C."/>
        </authorList>
    </citation>
    <scope>NUCLEOTIDE SEQUENCE [LARGE SCALE GENOMIC DNA]</scope>
    <source>
        <strain evidence="6">EP-1</strain>
        <tissue evidence="6">Whole</tissue>
    </source>
</reference>
<dbReference type="PANTHER" id="PTHR13213:SF2">
    <property type="entry name" value="MYB-BINDING PROTEIN 1A"/>
    <property type="match status" value="1"/>
</dbReference>
<evidence type="ECO:0000313" key="7">
    <source>
        <dbReference type="Proteomes" id="UP001381693"/>
    </source>
</evidence>
<proteinExistence type="inferred from homology"/>
<dbReference type="GO" id="GO:0003723">
    <property type="term" value="F:RNA binding"/>
    <property type="evidence" value="ECO:0007669"/>
    <property type="project" value="TreeGrafter"/>
</dbReference>
<evidence type="ECO:0000256" key="4">
    <source>
        <dbReference type="SAM" id="Coils"/>
    </source>
</evidence>
<dbReference type="Proteomes" id="UP001381693">
    <property type="component" value="Unassembled WGS sequence"/>
</dbReference>
<feature type="region of interest" description="Disordered" evidence="5">
    <location>
        <begin position="1084"/>
        <end position="1120"/>
    </location>
</feature>
<accession>A0AAN9FUH3</accession>
<name>A0AAN9FUH3_HALRR</name>
<dbReference type="GO" id="GO:0043565">
    <property type="term" value="F:sequence-specific DNA binding"/>
    <property type="evidence" value="ECO:0007669"/>
    <property type="project" value="TreeGrafter"/>
</dbReference>
<evidence type="ECO:0000256" key="2">
    <source>
        <dbReference type="ARBA" id="ARBA00006809"/>
    </source>
</evidence>
<feature type="compositionally biased region" description="Basic and acidic residues" evidence="5">
    <location>
        <begin position="1097"/>
        <end position="1109"/>
    </location>
</feature>
<comment type="subcellular location">
    <subcellularLocation>
        <location evidence="1">Nucleus</location>
    </subcellularLocation>
</comment>
<dbReference type="GO" id="GO:0003714">
    <property type="term" value="F:transcription corepressor activity"/>
    <property type="evidence" value="ECO:0007669"/>
    <property type="project" value="TreeGrafter"/>
</dbReference>
<sequence length="1151" mass="131518">MKVKENAQQGSEVTRIRNIPPEVLEAFDNLVPDDPSGQAKASLVLLKHVDKLIKNQSTFKFHEDVIYIITRLVSGLSSSRQRVREGFCSTLQALLQLQPSVASFTYETIKEKSTGKKNLKKDEVRDNFTGELLGYGALIRSGQVKNNEAMKDEIIKRLFWLKEKKQYYEIVVSHYLVHMMEKYSKFVFYQEIMPRLSKDLSAPVKELTPCLLWLQLIILRKFPESAQSHFKETLSPASYASVAKIIVKTSADIPNVHPCLSEYIASLADLTPKHSQSRLVEYWLEGLAPYLKQPTTSCLQLLFNALQLILLKLKTAEEVKKVCTPEAILQLRNVMSLHDKNLSASARGVGSALLQLATTNYEKDNSVQLAVAQVIIEKPGSARFDQLTGTKLLNQMKWHFTPATVKAVSEIVRKIIYNENGEFKSTDRTGAAVFLGRLVPLPRMSSPEYEDWRKEQLILLMSLALFKDYNRQTLLQEYREVFFRCLSHQMSHNITEYRPLLHYITQEADKVVKTSQDTQNPRLQPKFQVTWDKIMGRLAEIENEEKLSLIASNIFQVLYGQLLLHLLVNATEAKEILDELNNSYREARRVKTKVRDDFDEISWVDMVVETLLSLLPRENTLFRALVQGVLWFLCPVMTATALANIVDVLDPTKQDDLVNIENSEDEEEDENEDEDENNHDSTAAEESDDSDDDDEDMEVDEEESEAEDDEKLMELRKKMLSLTGDVETEIDMDSVPQEELDSMDEKLGALVGEFIQTKNRSYKKTGAERLEKDERYLLNFRAKVCDMLELYVKEAPNMALILSLVNPLIEVLLSLDNDRKKQGELILRIRHLLFMLGKAHKFSENGNVTLEYIVEEFNSFFSTALKMRDEFNPIIRGCYYLFIRCGLQLLGEGAHDPNNILIQSYLLHIRQIFTQNKFTIRTQTVTDICLSNCGGLWSVAELMVDFSFSSQMKCYWRTQALQILVKLYGNDALFLRTDKESILKLEKDISSKICEVLNPSVPMGFIKGQYLAEIFRLLSIIRKNSKKNLPCGISWDEVGRIIVSLRQRMSSKTFKICRGSLNNIISSLSLNKLIKAQKKENPQSFPIANASTNQKLSTKEKNQVEEKSGKSTSAKIVKGKKRKLKAEKMFVNGGDNAVGLQKKKKKLKALS</sequence>
<dbReference type="GO" id="GO:0005730">
    <property type="term" value="C:nucleolus"/>
    <property type="evidence" value="ECO:0007669"/>
    <property type="project" value="InterPro"/>
</dbReference>
<protein>
    <recommendedName>
        <fullName evidence="8">Myb-binding protein 1A</fullName>
    </recommendedName>
</protein>
<dbReference type="SUPFAM" id="SSF48371">
    <property type="entry name" value="ARM repeat"/>
    <property type="match status" value="1"/>
</dbReference>
<keyword evidence="3" id="KW-0539">Nucleus</keyword>
<gene>
    <name evidence="6" type="ORF">SK128_002697</name>
</gene>
<dbReference type="InterPro" id="IPR007015">
    <property type="entry name" value="DNA_pol_V/MYBBP1A"/>
</dbReference>
<comment type="similarity">
    <text evidence="2">Belongs to the MYBBP1A family.</text>
</comment>
<feature type="coiled-coil region" evidence="4">
    <location>
        <begin position="570"/>
        <end position="597"/>
    </location>
</feature>
<dbReference type="Pfam" id="PF04931">
    <property type="entry name" value="DNA_pol_phi"/>
    <property type="match status" value="1"/>
</dbReference>
<comment type="caution">
    <text evidence="6">The sequence shown here is derived from an EMBL/GenBank/DDBJ whole genome shotgun (WGS) entry which is preliminary data.</text>
</comment>
<organism evidence="6 7">
    <name type="scientific">Halocaridina rubra</name>
    <name type="common">Hawaiian red shrimp</name>
    <dbReference type="NCBI Taxonomy" id="373956"/>
    <lineage>
        <taxon>Eukaryota</taxon>
        <taxon>Metazoa</taxon>
        <taxon>Ecdysozoa</taxon>
        <taxon>Arthropoda</taxon>
        <taxon>Crustacea</taxon>
        <taxon>Multicrustacea</taxon>
        <taxon>Malacostraca</taxon>
        <taxon>Eumalacostraca</taxon>
        <taxon>Eucarida</taxon>
        <taxon>Decapoda</taxon>
        <taxon>Pleocyemata</taxon>
        <taxon>Caridea</taxon>
        <taxon>Atyoidea</taxon>
        <taxon>Atyidae</taxon>
        <taxon>Halocaridina</taxon>
    </lineage>
</organism>
<dbReference type="AlphaFoldDB" id="A0AAN9FUH3"/>
<evidence type="ECO:0000256" key="1">
    <source>
        <dbReference type="ARBA" id="ARBA00004123"/>
    </source>
</evidence>
<evidence type="ECO:0000256" key="3">
    <source>
        <dbReference type="ARBA" id="ARBA00023242"/>
    </source>
</evidence>
<evidence type="ECO:0000313" key="6">
    <source>
        <dbReference type="EMBL" id="KAK7086868.1"/>
    </source>
</evidence>
<keyword evidence="4" id="KW-0175">Coiled coil</keyword>